<name>A0ABP6QI77_9ACTN</name>
<dbReference type="InterPro" id="IPR005158">
    <property type="entry name" value="BTAD"/>
</dbReference>
<feature type="DNA-binding region" description="OmpR/PhoB-type" evidence="3">
    <location>
        <begin position="1"/>
        <end position="90"/>
    </location>
</feature>
<dbReference type="SUPFAM" id="SSF46894">
    <property type="entry name" value="C-terminal effector domain of the bipartite response regulators"/>
    <property type="match status" value="1"/>
</dbReference>
<dbReference type="InterPro" id="IPR058852">
    <property type="entry name" value="HTH_77"/>
</dbReference>
<dbReference type="SMART" id="SM01043">
    <property type="entry name" value="BTAD"/>
    <property type="match status" value="1"/>
</dbReference>
<evidence type="ECO:0000256" key="1">
    <source>
        <dbReference type="ARBA" id="ARBA00005820"/>
    </source>
</evidence>
<dbReference type="EMBL" id="BAAAUV010000014">
    <property type="protein sequence ID" value="GAA3224566.1"/>
    <property type="molecule type" value="Genomic_DNA"/>
</dbReference>
<dbReference type="SUPFAM" id="SSF48452">
    <property type="entry name" value="TPR-like"/>
    <property type="match status" value="2"/>
</dbReference>
<proteinExistence type="inferred from homology"/>
<dbReference type="InterPro" id="IPR011990">
    <property type="entry name" value="TPR-like_helical_dom_sf"/>
</dbReference>
<reference evidence="6" key="1">
    <citation type="journal article" date="2019" name="Int. J. Syst. Evol. Microbiol.">
        <title>The Global Catalogue of Microorganisms (GCM) 10K type strain sequencing project: providing services to taxonomists for standard genome sequencing and annotation.</title>
        <authorList>
            <consortium name="The Broad Institute Genomics Platform"/>
            <consortium name="The Broad Institute Genome Sequencing Center for Infectious Disease"/>
            <person name="Wu L."/>
            <person name="Ma J."/>
        </authorList>
    </citation>
    <scope>NUCLEOTIDE SEQUENCE [LARGE SCALE GENOMIC DNA]</scope>
    <source>
        <strain evidence="6">JCM 9377</strain>
    </source>
</reference>
<dbReference type="InterPro" id="IPR027417">
    <property type="entry name" value="P-loop_NTPase"/>
</dbReference>
<accession>A0ABP6QI77</accession>
<organism evidence="5 6">
    <name type="scientific">Actinocorallia longicatena</name>
    <dbReference type="NCBI Taxonomy" id="111803"/>
    <lineage>
        <taxon>Bacteria</taxon>
        <taxon>Bacillati</taxon>
        <taxon>Actinomycetota</taxon>
        <taxon>Actinomycetes</taxon>
        <taxon>Streptosporangiales</taxon>
        <taxon>Thermomonosporaceae</taxon>
        <taxon>Actinocorallia</taxon>
    </lineage>
</organism>
<keyword evidence="2 3" id="KW-0238">DNA-binding</keyword>
<dbReference type="Pfam" id="PF25872">
    <property type="entry name" value="HTH_77"/>
    <property type="match status" value="1"/>
</dbReference>
<dbReference type="InterPro" id="IPR019734">
    <property type="entry name" value="TPR_rpt"/>
</dbReference>
<comment type="caution">
    <text evidence="5">The sequence shown here is derived from an EMBL/GenBank/DDBJ whole genome shotgun (WGS) entry which is preliminary data.</text>
</comment>
<dbReference type="PRINTS" id="PR00364">
    <property type="entry name" value="DISEASERSIST"/>
</dbReference>
<evidence type="ECO:0000256" key="2">
    <source>
        <dbReference type="ARBA" id="ARBA00023125"/>
    </source>
</evidence>
<dbReference type="InterPro" id="IPR016032">
    <property type="entry name" value="Sig_transdc_resp-reg_C-effctor"/>
</dbReference>
<dbReference type="PANTHER" id="PTHR47691:SF3">
    <property type="entry name" value="HTH-TYPE TRANSCRIPTIONAL REGULATOR RV0890C-RELATED"/>
    <property type="match status" value="1"/>
</dbReference>
<dbReference type="Pfam" id="PF00486">
    <property type="entry name" value="Trans_reg_C"/>
    <property type="match status" value="1"/>
</dbReference>
<dbReference type="Proteomes" id="UP001501237">
    <property type="component" value="Unassembled WGS sequence"/>
</dbReference>
<dbReference type="InterPro" id="IPR001867">
    <property type="entry name" value="OmpR/PhoB-type_DNA-bd"/>
</dbReference>
<protein>
    <submittedName>
        <fullName evidence="5">BTAD domain-containing putative transcriptional regulator</fullName>
    </submittedName>
</protein>
<dbReference type="PANTHER" id="PTHR47691">
    <property type="entry name" value="REGULATOR-RELATED"/>
    <property type="match status" value="1"/>
</dbReference>
<keyword evidence="6" id="KW-1185">Reference proteome</keyword>
<dbReference type="SMART" id="SM00028">
    <property type="entry name" value="TPR"/>
    <property type="match status" value="5"/>
</dbReference>
<sequence>MLIGVLGVLDVRDAAGARVEIAGRRLRTLLIRLAAEAGRPVSAERLIDAVWEGTPPANSANALQALMSRLRAVIGAGAVESGPGGYRLAGAETDAAEFERLVARGRSALTAGDAEAATDLLGRALALWRGPALADAGGAGFAEPFAARWEAARLEAVEDRADAEIALGRAAELVPELEPAAAAHPLRESVQARLMRALYAAGRQADALAVFERTREGLAEELGVDPSPELAAVHLAVLRRERPSARRTNLPAQITSFVGRAPELGRLHDLLVRDGARLVTLTGPGGAGKTRLACEAAAGLDDADGIWFVPLAPVTAALDVPQAVLTALGLAETLRVEPRERSAPLDRLVDVLENRRLTLILDNCEHLLDPVADLAGRVLAAAAGVRIVATSREPLGITGETLCAVPSLALPAEEASARDAAGHEAVRLFLDRAAAVSPGFVLDEETTAPVVRICRALDGIPLAIELAAARLRSLTPAQIASRLDDRFRLLTTGSRTALQRHQTLRAVVDWSWELLTARERAVLRRLSAFAGGASPASAAAICSPGGGDGNDGDDTVDVIASLIDKSLVIAEGRSEVRYRLLETVRAYAREKLVEAGEEEAVLDAHGAHFLALAERTEPLLRGHDQLVEADRLAAEHVNCIAALQWAIRAERVELGLRFVGALTWFWIMRDYEAEAGQWAVEVYGMVGDTPPEGLSEAYSICVFSASMVTAMLSAEGPDPGKLTEGLRGLDLSGGHPALHLIAPLAAALSDDFEEAARHLDRAVAEPDPWVRGGAHTFRGYLAHAQGDPERAEREGREGYRLFRSVGDRWGMSLALNGLTDLAMLRGDPAAAIRLCDEAIGYASEGVSPDLGAPGLIRRGHARALSGDPEGARADLERGIRMAERIGEHGDVAYGNVWLSDLSRVEGDLPAAHRHLAAALAAIEPVERRLDLQQATALTLGRRAALAVADGDLPTAESWLLRAESIDPGLRRTSTITALLADVRAVFTLAQGDPVTATRLLARARTLRGGPDPTAPDHPATLEACRTALGPAFTALYPF</sequence>
<evidence type="ECO:0000313" key="6">
    <source>
        <dbReference type="Proteomes" id="UP001501237"/>
    </source>
</evidence>
<dbReference type="InterPro" id="IPR036388">
    <property type="entry name" value="WH-like_DNA-bd_sf"/>
</dbReference>
<dbReference type="SMART" id="SM00862">
    <property type="entry name" value="Trans_reg_C"/>
    <property type="match status" value="1"/>
</dbReference>
<gene>
    <name evidence="5" type="ORF">GCM10010468_51690</name>
</gene>
<dbReference type="SUPFAM" id="SSF52540">
    <property type="entry name" value="P-loop containing nucleoside triphosphate hydrolases"/>
    <property type="match status" value="1"/>
</dbReference>
<evidence type="ECO:0000259" key="4">
    <source>
        <dbReference type="PROSITE" id="PS51755"/>
    </source>
</evidence>
<dbReference type="Gene3D" id="1.10.10.10">
    <property type="entry name" value="Winged helix-like DNA-binding domain superfamily/Winged helix DNA-binding domain"/>
    <property type="match status" value="1"/>
</dbReference>
<dbReference type="RefSeq" id="WP_344832995.1">
    <property type="nucleotide sequence ID" value="NZ_BAAAUV010000014.1"/>
</dbReference>
<dbReference type="CDD" id="cd15831">
    <property type="entry name" value="BTAD"/>
    <property type="match status" value="1"/>
</dbReference>
<comment type="similarity">
    <text evidence="1">Belongs to the AfsR/DnrI/RedD regulatory family.</text>
</comment>
<feature type="domain" description="OmpR/PhoB-type" evidence="4">
    <location>
        <begin position="1"/>
        <end position="90"/>
    </location>
</feature>
<dbReference type="Gene3D" id="1.25.40.10">
    <property type="entry name" value="Tetratricopeptide repeat domain"/>
    <property type="match status" value="2"/>
</dbReference>
<dbReference type="PROSITE" id="PS51755">
    <property type="entry name" value="OMPR_PHOB"/>
    <property type="match status" value="1"/>
</dbReference>
<evidence type="ECO:0000313" key="5">
    <source>
        <dbReference type="EMBL" id="GAA3224566.1"/>
    </source>
</evidence>
<dbReference type="Pfam" id="PF03704">
    <property type="entry name" value="BTAD"/>
    <property type="match status" value="1"/>
</dbReference>
<evidence type="ECO:0000256" key="3">
    <source>
        <dbReference type="PROSITE-ProRule" id="PRU01091"/>
    </source>
</evidence>